<gene>
    <name evidence="4" type="ORF">A2936_03165</name>
</gene>
<evidence type="ECO:0000256" key="2">
    <source>
        <dbReference type="ARBA" id="ARBA00038115"/>
    </source>
</evidence>
<dbReference type="AlphaFoldDB" id="A0A1F7UVW0"/>
<accession>A0A1F7UVW0</accession>
<name>A0A1F7UVW0_9BACT</name>
<organism evidence="4 5">
    <name type="scientific">Candidatus Uhrbacteria bacterium RIFCSPLOWO2_01_FULL_47_25</name>
    <dbReference type="NCBI Taxonomy" id="1802402"/>
    <lineage>
        <taxon>Bacteria</taxon>
        <taxon>Candidatus Uhriibacteriota</taxon>
    </lineage>
</organism>
<dbReference type="InterPro" id="IPR029058">
    <property type="entry name" value="AB_hydrolase_fold"/>
</dbReference>
<keyword evidence="1" id="KW-0378">Hydrolase</keyword>
<comment type="similarity">
    <text evidence="2">Belongs to the AB hydrolase superfamily. FUS2 hydrolase family.</text>
</comment>
<dbReference type="EMBL" id="MGEK01000022">
    <property type="protein sequence ID" value="OGL82431.1"/>
    <property type="molecule type" value="Genomic_DNA"/>
</dbReference>
<dbReference type="InterPro" id="IPR050261">
    <property type="entry name" value="FrsA_esterase"/>
</dbReference>
<dbReference type="InterPro" id="IPR000073">
    <property type="entry name" value="AB_hydrolase_1"/>
</dbReference>
<dbReference type="GO" id="GO:0052689">
    <property type="term" value="F:carboxylic ester hydrolase activity"/>
    <property type="evidence" value="ECO:0007669"/>
    <property type="project" value="UniProtKB-ARBA"/>
</dbReference>
<sequence length="251" mass="27814">MVEQKVSVVNSSGEKLIGLETKPSVEQPQYPAVIMVHGFYGNKDECGIFTTIVSALAEQGIVGYRFDLSGCGESEGSYAETTLTKLAEDVESILEFVESQPSVDRVRIGLIGFSLGTTAILALRPRNIRCLVMIGSVAHPYEILQVLFDEGFHPQGVSSRLTSSGKRVEVGPQFWQDFQRYNLIWQMRSLRVPTLFIHGEKDEIVPRTEVDALFNAAAEPKELVIVPGDKHVITDLASITKAIAWLEQYLK</sequence>
<evidence type="ECO:0000259" key="3">
    <source>
        <dbReference type="Pfam" id="PF00561"/>
    </source>
</evidence>
<comment type="caution">
    <text evidence="4">The sequence shown here is derived from an EMBL/GenBank/DDBJ whole genome shotgun (WGS) entry which is preliminary data.</text>
</comment>
<evidence type="ECO:0000256" key="1">
    <source>
        <dbReference type="ARBA" id="ARBA00022801"/>
    </source>
</evidence>
<evidence type="ECO:0000313" key="4">
    <source>
        <dbReference type="EMBL" id="OGL82431.1"/>
    </source>
</evidence>
<dbReference type="PANTHER" id="PTHR22946:SF9">
    <property type="entry name" value="POLYKETIDE TRANSFERASE AF380"/>
    <property type="match status" value="1"/>
</dbReference>
<evidence type="ECO:0000313" key="5">
    <source>
        <dbReference type="Proteomes" id="UP000176846"/>
    </source>
</evidence>
<feature type="domain" description="AB hydrolase-1" evidence="3">
    <location>
        <begin position="31"/>
        <end position="144"/>
    </location>
</feature>
<dbReference type="Proteomes" id="UP000176846">
    <property type="component" value="Unassembled WGS sequence"/>
</dbReference>
<dbReference type="SUPFAM" id="SSF53474">
    <property type="entry name" value="alpha/beta-Hydrolases"/>
    <property type="match status" value="1"/>
</dbReference>
<dbReference type="Gene3D" id="3.40.50.1820">
    <property type="entry name" value="alpha/beta hydrolase"/>
    <property type="match status" value="1"/>
</dbReference>
<dbReference type="Pfam" id="PF00561">
    <property type="entry name" value="Abhydrolase_1"/>
    <property type="match status" value="1"/>
</dbReference>
<protein>
    <recommendedName>
        <fullName evidence="3">AB hydrolase-1 domain-containing protein</fullName>
    </recommendedName>
</protein>
<dbReference type="PANTHER" id="PTHR22946">
    <property type="entry name" value="DIENELACTONE HYDROLASE DOMAIN-CONTAINING PROTEIN-RELATED"/>
    <property type="match status" value="1"/>
</dbReference>
<proteinExistence type="inferred from homology"/>
<reference evidence="4 5" key="1">
    <citation type="journal article" date="2016" name="Nat. Commun.">
        <title>Thousands of microbial genomes shed light on interconnected biogeochemical processes in an aquifer system.</title>
        <authorList>
            <person name="Anantharaman K."/>
            <person name="Brown C.T."/>
            <person name="Hug L.A."/>
            <person name="Sharon I."/>
            <person name="Castelle C.J."/>
            <person name="Probst A.J."/>
            <person name="Thomas B.C."/>
            <person name="Singh A."/>
            <person name="Wilkins M.J."/>
            <person name="Karaoz U."/>
            <person name="Brodie E.L."/>
            <person name="Williams K.H."/>
            <person name="Hubbard S.S."/>
            <person name="Banfield J.F."/>
        </authorList>
    </citation>
    <scope>NUCLEOTIDE SEQUENCE [LARGE SCALE GENOMIC DNA]</scope>
</reference>